<dbReference type="GO" id="GO:0003677">
    <property type="term" value="F:DNA binding"/>
    <property type="evidence" value="ECO:0007669"/>
    <property type="project" value="UniProtKB-KW"/>
</dbReference>
<accession>A0A6L2MC43</accession>
<organism evidence="1">
    <name type="scientific">Tanacetum cinerariifolium</name>
    <name type="common">Dalmatian daisy</name>
    <name type="synonym">Chrysanthemum cinerariifolium</name>
    <dbReference type="NCBI Taxonomy" id="118510"/>
    <lineage>
        <taxon>Eukaryota</taxon>
        <taxon>Viridiplantae</taxon>
        <taxon>Streptophyta</taxon>
        <taxon>Embryophyta</taxon>
        <taxon>Tracheophyta</taxon>
        <taxon>Spermatophyta</taxon>
        <taxon>Magnoliopsida</taxon>
        <taxon>eudicotyledons</taxon>
        <taxon>Gunneridae</taxon>
        <taxon>Pentapetalae</taxon>
        <taxon>asterids</taxon>
        <taxon>campanulids</taxon>
        <taxon>Asterales</taxon>
        <taxon>Asteraceae</taxon>
        <taxon>Asteroideae</taxon>
        <taxon>Anthemideae</taxon>
        <taxon>Anthemidinae</taxon>
        <taxon>Tanacetum</taxon>
    </lineage>
</organism>
<gene>
    <name evidence="1" type="ORF">Tci_043554</name>
</gene>
<dbReference type="AlphaFoldDB" id="A0A6L2MC43"/>
<dbReference type="EMBL" id="BKCJ010006329">
    <property type="protein sequence ID" value="GEU71576.1"/>
    <property type="molecule type" value="Genomic_DNA"/>
</dbReference>
<sequence>MKLQGAQGITAVGIGYKVIIRVINDIGSSSLLLFDDMVFKLSRVQCYTLIKLYGEDYDDYFPSDLNGIIGKKDAVDDLQTPLLKNAIVDDLQTPLSKIASSSKFRTGDNIPFNIEETLNSG</sequence>
<name>A0A6L2MC43_TANCI</name>
<reference evidence="1" key="1">
    <citation type="journal article" date="2019" name="Sci. Rep.">
        <title>Draft genome of Tanacetum cinerariifolium, the natural source of mosquito coil.</title>
        <authorList>
            <person name="Yamashiro T."/>
            <person name="Shiraishi A."/>
            <person name="Satake H."/>
            <person name="Nakayama K."/>
        </authorList>
    </citation>
    <scope>NUCLEOTIDE SEQUENCE</scope>
</reference>
<proteinExistence type="predicted"/>
<evidence type="ECO:0000313" key="1">
    <source>
        <dbReference type="EMBL" id="GEU71576.1"/>
    </source>
</evidence>
<comment type="caution">
    <text evidence="1">The sequence shown here is derived from an EMBL/GenBank/DDBJ whole genome shotgun (WGS) entry which is preliminary data.</text>
</comment>
<keyword evidence="1" id="KW-0238">DNA-binding</keyword>
<protein>
    <submittedName>
        <fullName evidence="1">Replication protein A 70 kDa DNA-binding subunit B</fullName>
    </submittedName>
</protein>